<dbReference type="EMBL" id="DSJL01000007">
    <property type="protein sequence ID" value="HEF64462.1"/>
    <property type="molecule type" value="Genomic_DNA"/>
</dbReference>
<protein>
    <recommendedName>
        <fullName evidence="1">B3/B4 tRNA-binding domain-containing protein</fullName>
    </recommendedName>
</protein>
<accession>A0A7C2ARS0</accession>
<organism evidence="2">
    <name type="scientific">Thermomicrobium roseum</name>
    <dbReference type="NCBI Taxonomy" id="500"/>
    <lineage>
        <taxon>Bacteria</taxon>
        <taxon>Pseudomonadati</taxon>
        <taxon>Thermomicrobiota</taxon>
        <taxon>Thermomicrobia</taxon>
        <taxon>Thermomicrobiales</taxon>
        <taxon>Thermomicrobiaceae</taxon>
        <taxon>Thermomicrobium</taxon>
    </lineage>
</organism>
<dbReference type="SMART" id="SM00873">
    <property type="entry name" value="B3_4"/>
    <property type="match status" value="1"/>
</dbReference>
<evidence type="ECO:0000313" key="2">
    <source>
        <dbReference type="EMBL" id="HEF64462.1"/>
    </source>
</evidence>
<reference evidence="2" key="1">
    <citation type="journal article" date="2020" name="mSystems">
        <title>Genome- and Community-Level Interaction Insights into Carbon Utilization and Element Cycling Functions of Hydrothermarchaeota in Hydrothermal Sediment.</title>
        <authorList>
            <person name="Zhou Z."/>
            <person name="Liu Y."/>
            <person name="Xu W."/>
            <person name="Pan J."/>
            <person name="Luo Z.H."/>
            <person name="Li M."/>
        </authorList>
    </citation>
    <scope>NUCLEOTIDE SEQUENCE [LARGE SCALE GENOMIC DNA]</scope>
    <source>
        <strain evidence="2">SpSt-222</strain>
    </source>
</reference>
<comment type="caution">
    <text evidence="2">The sequence shown here is derived from an EMBL/GenBank/DDBJ whole genome shotgun (WGS) entry which is preliminary data.</text>
</comment>
<proteinExistence type="predicted"/>
<name>A0A7C2ARS0_THERO</name>
<feature type="domain" description="B3/B4 tRNA-binding" evidence="1">
    <location>
        <begin position="63"/>
        <end position="217"/>
    </location>
</feature>
<dbReference type="PANTHER" id="PTHR39209:SF2">
    <property type="entry name" value="CYTOPLASMIC PROTEIN"/>
    <property type="match status" value="1"/>
</dbReference>
<dbReference type="PANTHER" id="PTHR39209">
    <property type="match status" value="1"/>
</dbReference>
<dbReference type="Pfam" id="PF03483">
    <property type="entry name" value="B3_4"/>
    <property type="match status" value="1"/>
</dbReference>
<evidence type="ECO:0000259" key="1">
    <source>
        <dbReference type="SMART" id="SM00873"/>
    </source>
</evidence>
<dbReference type="InterPro" id="IPR005146">
    <property type="entry name" value="B3/B4_tRNA-bd"/>
</dbReference>
<sequence length="241" mass="27078">MVQFSVAEEIFTKFPDYLVVVVVAHHVDNRCHVETARTILAETVRTTQERLGGTDPKELPAIAVWRQAFRVLGWSASTYQSSVESLLRRTLKGNPPPSINPAVDLANAASLRFLVPIGAHDLESAPQGLTVRPSRAVDRFLPLNEGEAEIPEPGEFIYAHADEVRTRRWVWRQSRLGLVTPDSRRIFFPIDAFRHVTEQAAHEAADWLAEQLRTLLGASILRGVVDREHPEIHFNAIEQPS</sequence>
<dbReference type="InterPro" id="IPR020825">
    <property type="entry name" value="Phe-tRNA_synthase-like_B3/B4"/>
</dbReference>
<dbReference type="AlphaFoldDB" id="A0A7C2ARS0"/>
<dbReference type="GO" id="GO:0004826">
    <property type="term" value="F:phenylalanine-tRNA ligase activity"/>
    <property type="evidence" value="ECO:0007669"/>
    <property type="project" value="InterPro"/>
</dbReference>
<dbReference type="SUPFAM" id="SSF56037">
    <property type="entry name" value="PheT/TilS domain"/>
    <property type="match status" value="1"/>
</dbReference>
<dbReference type="GO" id="GO:0003723">
    <property type="term" value="F:RNA binding"/>
    <property type="evidence" value="ECO:0007669"/>
    <property type="project" value="InterPro"/>
</dbReference>
<gene>
    <name evidence="2" type="ORF">ENP47_02485</name>
</gene>
<dbReference type="Gene3D" id="3.50.40.10">
    <property type="entry name" value="Phenylalanyl-trna Synthetase, Chain B, domain 3"/>
    <property type="match status" value="1"/>
</dbReference>